<protein>
    <submittedName>
        <fullName evidence="2">AAEL003816-PB</fullName>
    </submittedName>
</protein>
<evidence type="ECO:0000256" key="1">
    <source>
        <dbReference type="SAM" id="SignalP"/>
    </source>
</evidence>
<reference evidence="2" key="2">
    <citation type="journal article" date="2007" name="Science">
        <title>Genome sequence of Aedes aegypti, a major arbovirus vector.</title>
        <authorList>
            <person name="Nene V."/>
            <person name="Wortman J.R."/>
            <person name="Lawson D."/>
            <person name="Haas B."/>
            <person name="Kodira C."/>
            <person name="Tu Z.J."/>
            <person name="Loftus B."/>
            <person name="Xi Z."/>
            <person name="Megy K."/>
            <person name="Grabherr M."/>
            <person name="Ren Q."/>
            <person name="Zdobnov E.M."/>
            <person name="Lobo N.F."/>
            <person name="Campbell K.S."/>
            <person name="Brown S.E."/>
            <person name="Bonaldo M.F."/>
            <person name="Zhu J."/>
            <person name="Sinkins S.P."/>
            <person name="Hogenkamp D.G."/>
            <person name="Amedeo P."/>
            <person name="Arensburger P."/>
            <person name="Atkinson P.W."/>
            <person name="Bidwell S."/>
            <person name="Biedler J."/>
            <person name="Birney E."/>
            <person name="Bruggner R.V."/>
            <person name="Costas J."/>
            <person name="Coy M.R."/>
            <person name="Crabtree J."/>
            <person name="Crawford M."/>
            <person name="Debruyn B."/>
            <person name="Decaprio D."/>
            <person name="Eiglmeier K."/>
            <person name="Eisenstadt E."/>
            <person name="El-Dorry H."/>
            <person name="Gelbart W.M."/>
            <person name="Gomes S.L."/>
            <person name="Hammond M."/>
            <person name="Hannick L.I."/>
            <person name="Hogan J.R."/>
            <person name="Holmes M.H."/>
            <person name="Jaffe D."/>
            <person name="Johnston J.S."/>
            <person name="Kennedy R.C."/>
            <person name="Koo H."/>
            <person name="Kravitz S."/>
            <person name="Kriventseva E.V."/>
            <person name="Kulp D."/>
            <person name="Labutti K."/>
            <person name="Lee E."/>
            <person name="Li S."/>
            <person name="Lovin D.D."/>
            <person name="Mao C."/>
            <person name="Mauceli E."/>
            <person name="Menck C.F."/>
            <person name="Miller J.R."/>
            <person name="Montgomery P."/>
            <person name="Mori A."/>
            <person name="Nascimento A.L."/>
            <person name="Naveira H.F."/>
            <person name="Nusbaum C."/>
            <person name="O'leary S."/>
            <person name="Orvis J."/>
            <person name="Pertea M."/>
            <person name="Quesneville H."/>
            <person name="Reidenbach K.R."/>
            <person name="Rogers Y.H."/>
            <person name="Roth C.W."/>
            <person name="Schneider J.R."/>
            <person name="Schatz M."/>
            <person name="Shumway M."/>
            <person name="Stanke M."/>
            <person name="Stinson E.O."/>
            <person name="Tubio J.M."/>
            <person name="Vanzee J.P."/>
            <person name="Verjovski-Almeida S."/>
            <person name="Werner D."/>
            <person name="White O."/>
            <person name="Wyder S."/>
            <person name="Zeng Q."/>
            <person name="Zhao Q."/>
            <person name="Zhao Y."/>
            <person name="Hill C.A."/>
            <person name="Raikhel A.S."/>
            <person name="Soares M.B."/>
            <person name="Knudson D.L."/>
            <person name="Lee N.H."/>
            <person name="Galagan J."/>
            <person name="Salzberg S.L."/>
            <person name="Paulsen I.T."/>
            <person name="Dimopoulos G."/>
            <person name="Collins F.H."/>
            <person name="Birren B."/>
            <person name="Fraser-Liggett C.M."/>
            <person name="Severson D.W."/>
        </authorList>
    </citation>
    <scope>NUCLEOTIDE SEQUENCE [LARGE SCALE GENOMIC DNA]</scope>
    <source>
        <strain evidence="2">Liverpool</strain>
    </source>
</reference>
<evidence type="ECO:0000313" key="3">
    <source>
        <dbReference type="Proteomes" id="UP000682892"/>
    </source>
</evidence>
<evidence type="ECO:0000313" key="2">
    <source>
        <dbReference type="EMBL" id="EAT44839.1"/>
    </source>
</evidence>
<dbReference type="PaxDb" id="7159-AAEL003816-PB"/>
<sequence length="102" mass="11823">MHSLKLVSVWLIVLLSAILALAQGFPQVEQRQRFTDGNDKREHLVLPEEQSLESQRSHWRSKRTLCTGKFSKILIQPCFFHCQTFGMKGKCSEDRKCNCVPF</sequence>
<dbReference type="STRING" id="7159.Q17ED8"/>
<dbReference type="Proteomes" id="UP000682892">
    <property type="component" value="Unassembled WGS sequence"/>
</dbReference>
<dbReference type="AlphaFoldDB" id="Q17ED8"/>
<dbReference type="EMBL" id="CH477283">
    <property type="protein sequence ID" value="EAT44839.1"/>
    <property type="molecule type" value="Genomic_DNA"/>
</dbReference>
<name>Q17ED8_AEDAE</name>
<dbReference type="VEuPathDB" id="VectorBase:AAEL029107"/>
<feature type="chain" id="PRO_5014307943" evidence="1">
    <location>
        <begin position="23"/>
        <end position="102"/>
    </location>
</feature>
<gene>
    <name evidence="2" type="ORF">AaeL_AAEL003816</name>
</gene>
<reference evidence="2" key="1">
    <citation type="submission" date="2005-10" db="EMBL/GenBank/DDBJ databases">
        <authorList>
            <person name="Loftus B.J."/>
            <person name="Nene V.M."/>
            <person name="Hannick L.I."/>
            <person name="Bidwell S."/>
            <person name="Haas B."/>
            <person name="Amedeo P."/>
            <person name="Orvis J."/>
            <person name="Wortman J.R."/>
            <person name="White O.R."/>
            <person name="Salzberg S."/>
            <person name="Shumway M."/>
            <person name="Koo H."/>
            <person name="Zhao Y."/>
            <person name="Holmes M."/>
            <person name="Miller J."/>
            <person name="Schatz M."/>
            <person name="Pop M."/>
            <person name="Pai G."/>
            <person name="Utterback T."/>
            <person name="Rogers Y.-H."/>
            <person name="Kravitz S."/>
            <person name="Fraser C.M."/>
        </authorList>
    </citation>
    <scope>NUCLEOTIDE SEQUENCE</scope>
    <source>
        <strain evidence="2">Liverpool</strain>
    </source>
</reference>
<feature type="signal peptide" evidence="1">
    <location>
        <begin position="1"/>
        <end position="22"/>
    </location>
</feature>
<keyword evidence="1" id="KW-0732">Signal</keyword>
<proteinExistence type="predicted"/>
<reference evidence="2" key="3">
    <citation type="submission" date="2012-09" db="EMBL/GenBank/DDBJ databases">
        <authorList>
            <consortium name="VectorBase"/>
        </authorList>
    </citation>
    <scope>NUCLEOTIDE SEQUENCE</scope>
    <source>
        <strain evidence="2">Liverpool</strain>
    </source>
</reference>
<dbReference type="HOGENOM" id="CLU_2322265_0_0_1"/>
<accession>Q17ED8</accession>
<organism evidence="2 3">
    <name type="scientific">Aedes aegypti</name>
    <name type="common">Yellowfever mosquito</name>
    <name type="synonym">Culex aegypti</name>
    <dbReference type="NCBI Taxonomy" id="7159"/>
    <lineage>
        <taxon>Eukaryota</taxon>
        <taxon>Metazoa</taxon>
        <taxon>Ecdysozoa</taxon>
        <taxon>Arthropoda</taxon>
        <taxon>Hexapoda</taxon>
        <taxon>Insecta</taxon>
        <taxon>Pterygota</taxon>
        <taxon>Neoptera</taxon>
        <taxon>Endopterygota</taxon>
        <taxon>Diptera</taxon>
        <taxon>Nematocera</taxon>
        <taxon>Culicoidea</taxon>
        <taxon>Culicidae</taxon>
        <taxon>Culicinae</taxon>
        <taxon>Aedini</taxon>
        <taxon>Aedes</taxon>
        <taxon>Stegomyia</taxon>
    </lineage>
</organism>